<dbReference type="EMBL" id="JANUCQ010000005">
    <property type="protein sequence ID" value="MCS3922866.1"/>
    <property type="molecule type" value="Genomic_DNA"/>
</dbReference>
<dbReference type="InterPro" id="IPR012349">
    <property type="entry name" value="Split_barrel_FMN-bd"/>
</dbReference>
<dbReference type="InterPro" id="IPR024747">
    <property type="entry name" value="Pyridox_Oxase-rel"/>
</dbReference>
<sequence length="160" mass="18612">MVFKIPKMNKEEYDTLVNNNHVSRIAFSGSEYPYIAPFLYVFDGQYMYFLSTKYGRKIELLKNNPYVSVEIDKFSDDMSCFKFITLQGKIVEEENAEKKVEIKKKFVDMIISRGLSNIVLEALGQNSEEPVKSIITNDNTHIWKLTDIEDIVALKNEKSY</sequence>
<protein>
    <submittedName>
        <fullName evidence="1">Nitroimidazol reductase NimA-like FMN-containing flavoprotein (Pyridoxamine 5'-phosphate oxidase superfamily)</fullName>
    </submittedName>
</protein>
<accession>A0ABT2EY21</accession>
<comment type="caution">
    <text evidence="1">The sequence shown here is derived from an EMBL/GenBank/DDBJ whole genome shotgun (WGS) entry which is preliminary data.</text>
</comment>
<dbReference type="RefSeq" id="WP_209631978.1">
    <property type="nucleotide sequence ID" value="NZ_JANUCQ010000005.1"/>
</dbReference>
<name>A0ABT2EY21_METVO</name>
<evidence type="ECO:0000313" key="1">
    <source>
        <dbReference type="EMBL" id="MCS3922866.1"/>
    </source>
</evidence>
<reference evidence="1" key="1">
    <citation type="submission" date="2022-08" db="EMBL/GenBank/DDBJ databases">
        <title>Genomic Encyclopedia of Type Strains, Phase V (KMG-V): Genome sequencing to study the core and pangenomes of soil and plant-associated prokaryotes.</title>
        <authorList>
            <person name="Whitman W."/>
        </authorList>
    </citation>
    <scope>NUCLEOTIDE SEQUENCE</scope>
    <source>
        <strain evidence="1">PS</strain>
    </source>
</reference>
<dbReference type="SUPFAM" id="SSF50475">
    <property type="entry name" value="FMN-binding split barrel"/>
    <property type="match status" value="1"/>
</dbReference>
<evidence type="ECO:0000313" key="2">
    <source>
        <dbReference type="Proteomes" id="UP001140258"/>
    </source>
</evidence>
<organism evidence="1 2">
    <name type="scientific">Methanococcus voltae PS</name>
    <dbReference type="NCBI Taxonomy" id="523842"/>
    <lineage>
        <taxon>Archaea</taxon>
        <taxon>Methanobacteriati</taxon>
        <taxon>Methanobacteriota</taxon>
        <taxon>Methanomada group</taxon>
        <taxon>Methanococci</taxon>
        <taxon>Methanococcales</taxon>
        <taxon>Methanococcaceae</taxon>
        <taxon>Methanococcus</taxon>
    </lineage>
</organism>
<proteinExistence type="predicted"/>
<gene>
    <name evidence="1" type="ORF">M2325_001576</name>
</gene>
<dbReference type="Proteomes" id="UP001140258">
    <property type="component" value="Unassembled WGS sequence"/>
</dbReference>
<dbReference type="Gene3D" id="2.30.110.10">
    <property type="entry name" value="Electron Transport, Fmn-binding Protein, Chain A"/>
    <property type="match status" value="1"/>
</dbReference>
<keyword evidence="2" id="KW-1185">Reference proteome</keyword>
<dbReference type="Pfam" id="PF12900">
    <property type="entry name" value="Pyridox_ox_2"/>
    <property type="match status" value="1"/>
</dbReference>